<evidence type="ECO:0000313" key="3">
    <source>
        <dbReference type="EMBL" id="TWH22587.1"/>
    </source>
</evidence>
<dbReference type="Gene3D" id="3.40.50.720">
    <property type="entry name" value="NAD(P)-binding Rossmann-like Domain"/>
    <property type="match status" value="1"/>
</dbReference>
<accession>A0A660CL26</accession>
<organism evidence="3 4">
    <name type="scientific">Prauserella rugosa</name>
    <dbReference type="NCBI Taxonomy" id="43354"/>
    <lineage>
        <taxon>Bacteria</taxon>
        <taxon>Bacillati</taxon>
        <taxon>Actinomycetota</taxon>
        <taxon>Actinomycetes</taxon>
        <taxon>Pseudonocardiales</taxon>
        <taxon>Pseudonocardiaceae</taxon>
        <taxon>Prauserella</taxon>
    </lineage>
</organism>
<protein>
    <submittedName>
        <fullName evidence="3">ThiF family protein</fullName>
    </submittedName>
</protein>
<gene>
    <name evidence="3" type="ORF">JD82_04473</name>
</gene>
<keyword evidence="4" id="KW-1185">Reference proteome</keyword>
<dbReference type="GO" id="GO:0008641">
    <property type="term" value="F:ubiquitin-like modifier activating enzyme activity"/>
    <property type="evidence" value="ECO:0007669"/>
    <property type="project" value="InterPro"/>
</dbReference>
<reference evidence="3 4" key="1">
    <citation type="submission" date="2019-07" db="EMBL/GenBank/DDBJ databases">
        <title>R&amp;d 2014.</title>
        <authorList>
            <person name="Klenk H.-P."/>
        </authorList>
    </citation>
    <scope>NUCLEOTIDE SEQUENCE [LARGE SCALE GENOMIC DNA]</scope>
    <source>
        <strain evidence="3 4">DSM 43194</strain>
    </source>
</reference>
<proteinExistence type="predicted"/>
<name>A0A660CL26_9PSEU</name>
<feature type="compositionally biased region" description="Acidic residues" evidence="1">
    <location>
        <begin position="10"/>
        <end position="21"/>
    </location>
</feature>
<evidence type="ECO:0000259" key="2">
    <source>
        <dbReference type="Pfam" id="PF00899"/>
    </source>
</evidence>
<dbReference type="RefSeq" id="WP_084706070.1">
    <property type="nucleotide sequence ID" value="NZ_JOIJ01000032.1"/>
</dbReference>
<dbReference type="InterPro" id="IPR000594">
    <property type="entry name" value="ThiF_NAD_FAD-bd"/>
</dbReference>
<sequence length="413" mass="43435">MTRTLSDTDAGPDTDETENATDPEPPTAAGSASTEQEAVTLPARPRVVPGLDVLHRREGELQIGLDPRHAVVLNKLSPMLVDLLRGLDGSRSTGTLMQLAASEPGRATEGGGAEHLRRLLTELTRRGLLEDTDAPAHTRSVRSDEPALWSLTSSRQRRTTAARWAQSTVLLQGGGRLAAALARTLATAGVGHIDAQAEGRVGPEDLGSGFVDGDVGTPRRQAITELVRRTNSSTKTGKVRGKNRPDLVVLADTVVPAPEVVNDLMAQRQPHLLVRVRDGIGIVGPLVYPGRSACLRCADLERTGFDECWPRVASQLAGRIPRTDLCSVITAAGIAGGQILRMLDPDDSIPPAWNSTIEVDAFGASLYTRRWAPQAACPCGAAAHLERTAAAEAAKAAAAEKAKATAKAGAGSS</sequence>
<dbReference type="Pfam" id="PF00899">
    <property type="entry name" value="ThiF"/>
    <property type="match status" value="1"/>
</dbReference>
<feature type="domain" description="THIF-type NAD/FAD binding fold" evidence="2">
    <location>
        <begin position="162"/>
        <end position="264"/>
    </location>
</feature>
<evidence type="ECO:0000313" key="4">
    <source>
        <dbReference type="Proteomes" id="UP000317303"/>
    </source>
</evidence>
<dbReference type="SUPFAM" id="SSF69572">
    <property type="entry name" value="Activating enzymes of the ubiquitin-like proteins"/>
    <property type="match status" value="1"/>
</dbReference>
<dbReference type="EMBL" id="VLJV01000001">
    <property type="protein sequence ID" value="TWH22587.1"/>
    <property type="molecule type" value="Genomic_DNA"/>
</dbReference>
<evidence type="ECO:0000256" key="1">
    <source>
        <dbReference type="SAM" id="MobiDB-lite"/>
    </source>
</evidence>
<dbReference type="AlphaFoldDB" id="A0A660CL26"/>
<feature type="region of interest" description="Disordered" evidence="1">
    <location>
        <begin position="1"/>
        <end position="44"/>
    </location>
</feature>
<dbReference type="InterPro" id="IPR035985">
    <property type="entry name" value="Ubiquitin-activating_enz"/>
</dbReference>
<dbReference type="Proteomes" id="UP000317303">
    <property type="component" value="Unassembled WGS sequence"/>
</dbReference>
<dbReference type="OrthoDB" id="4426339at2"/>
<comment type="caution">
    <text evidence="3">The sequence shown here is derived from an EMBL/GenBank/DDBJ whole genome shotgun (WGS) entry which is preliminary data.</text>
</comment>